<feature type="compositionally biased region" description="Low complexity" evidence="7">
    <location>
        <begin position="298"/>
        <end position="315"/>
    </location>
</feature>
<dbReference type="PANTHER" id="PTHR10491">
    <property type="entry name" value="DTDP-4-DEHYDRORHAMNOSE REDUCTASE"/>
    <property type="match status" value="1"/>
</dbReference>
<comment type="similarity">
    <text evidence="2 6">Belongs to the dTDP-4-dehydrorhamnose reductase family.</text>
</comment>
<evidence type="ECO:0000256" key="2">
    <source>
        <dbReference type="ARBA" id="ARBA00010944"/>
    </source>
</evidence>
<keyword evidence="6 9" id="KW-0560">Oxidoreductase</keyword>
<proteinExistence type="inferred from homology"/>
<dbReference type="EMBL" id="SKBM01000003">
    <property type="protein sequence ID" value="TCZ65535.1"/>
    <property type="molecule type" value="Genomic_DNA"/>
</dbReference>
<evidence type="ECO:0000256" key="1">
    <source>
        <dbReference type="ARBA" id="ARBA00004781"/>
    </source>
</evidence>
<comment type="function">
    <text evidence="6">Catalyzes the reduction of dTDP-6-deoxy-L-lyxo-4-hexulose to yield dTDP-L-rhamnose.</text>
</comment>
<feature type="domain" description="RmlD-like substrate binding" evidence="8">
    <location>
        <begin position="1"/>
        <end position="291"/>
    </location>
</feature>
<dbReference type="Gene3D" id="3.40.50.720">
    <property type="entry name" value="NAD(P)-binding Rossmann-like Domain"/>
    <property type="match status" value="1"/>
</dbReference>
<dbReference type="SUPFAM" id="SSF51735">
    <property type="entry name" value="NAD(P)-binding Rossmann-fold domains"/>
    <property type="match status" value="1"/>
</dbReference>
<dbReference type="GO" id="GO:0019305">
    <property type="term" value="P:dTDP-rhamnose biosynthetic process"/>
    <property type="evidence" value="ECO:0007669"/>
    <property type="project" value="UniProtKB-UniPathway"/>
</dbReference>
<dbReference type="CDD" id="cd05254">
    <property type="entry name" value="dTDP_HR_like_SDR_e"/>
    <property type="match status" value="1"/>
</dbReference>
<evidence type="ECO:0000256" key="6">
    <source>
        <dbReference type="RuleBase" id="RU364082"/>
    </source>
</evidence>
<dbReference type="OrthoDB" id="9803892at2"/>
<organism evidence="9 10">
    <name type="scientific">Roseicella aquatilis</name>
    <dbReference type="NCBI Taxonomy" id="2527868"/>
    <lineage>
        <taxon>Bacteria</taxon>
        <taxon>Pseudomonadati</taxon>
        <taxon>Pseudomonadota</taxon>
        <taxon>Alphaproteobacteria</taxon>
        <taxon>Acetobacterales</taxon>
        <taxon>Roseomonadaceae</taxon>
        <taxon>Roseicella</taxon>
    </lineage>
</organism>
<dbReference type="Proteomes" id="UP000295023">
    <property type="component" value="Unassembled WGS sequence"/>
</dbReference>
<comment type="cofactor">
    <cofactor evidence="6">
        <name>Mg(2+)</name>
        <dbReference type="ChEBI" id="CHEBI:18420"/>
    </cofactor>
    <text evidence="6">Binds 1 Mg(2+) ion per monomer.</text>
</comment>
<dbReference type="InterPro" id="IPR029903">
    <property type="entry name" value="RmlD-like-bd"/>
</dbReference>
<evidence type="ECO:0000256" key="3">
    <source>
        <dbReference type="ARBA" id="ARBA00012929"/>
    </source>
</evidence>
<evidence type="ECO:0000259" key="8">
    <source>
        <dbReference type="Pfam" id="PF04321"/>
    </source>
</evidence>
<comment type="catalytic activity">
    <reaction evidence="5 6">
        <text>dTDP-beta-L-rhamnose + NADP(+) = dTDP-4-dehydro-beta-L-rhamnose + NADPH + H(+)</text>
        <dbReference type="Rhea" id="RHEA:21796"/>
        <dbReference type="ChEBI" id="CHEBI:15378"/>
        <dbReference type="ChEBI" id="CHEBI:57510"/>
        <dbReference type="ChEBI" id="CHEBI:57783"/>
        <dbReference type="ChEBI" id="CHEBI:58349"/>
        <dbReference type="ChEBI" id="CHEBI:62830"/>
        <dbReference type="EC" id="1.1.1.133"/>
    </reaction>
</comment>
<dbReference type="InterPro" id="IPR036291">
    <property type="entry name" value="NAD(P)-bd_dom_sf"/>
</dbReference>
<gene>
    <name evidence="9" type="primary">rfbD</name>
    <name evidence="9" type="ORF">EXY23_05025</name>
</gene>
<dbReference type="AlphaFoldDB" id="A0A4R4DUH3"/>
<dbReference type="PANTHER" id="PTHR10491:SF4">
    <property type="entry name" value="METHIONINE ADENOSYLTRANSFERASE 2 SUBUNIT BETA"/>
    <property type="match status" value="1"/>
</dbReference>
<feature type="region of interest" description="Disordered" evidence="7">
    <location>
        <begin position="298"/>
        <end position="321"/>
    </location>
</feature>
<sequence>MRILVIGRTGQVATELLPRLAAAGHEAVALEPPEFSMTDAAQVAAAFDHARPEAVVNCAAYTAVDRAEDDRALAFAVNATGPRLLGEAAARAGVPVIHYSTDYVFDGSKDAPYTECDAPDPVGAYGASKLAGELLLHNAQPRSVTLRTAWVCSPFGNNFIKTMLRFGKERPELRVVADQHGAPTFAADLAEAAVTLLPRLAAAPAGDPVFGITHLTGAPYTTWHGFAEAIFAGAARRGQPAPKLTAITTADYPTKARRPANSRLDCSRAATVLGIPAKDWREGLERCLDALFSQQELPNSGAGCSASPAPSAGSATMKEPN</sequence>
<dbReference type="Pfam" id="PF04321">
    <property type="entry name" value="RmlD_sub_bind"/>
    <property type="match status" value="1"/>
</dbReference>
<evidence type="ECO:0000256" key="7">
    <source>
        <dbReference type="SAM" id="MobiDB-lite"/>
    </source>
</evidence>
<comment type="pathway">
    <text evidence="1 6">Carbohydrate biosynthesis; dTDP-L-rhamnose biosynthesis.</text>
</comment>
<name>A0A4R4DUH3_9PROT</name>
<dbReference type="GO" id="GO:0008831">
    <property type="term" value="F:dTDP-4-dehydrorhamnose reductase activity"/>
    <property type="evidence" value="ECO:0007669"/>
    <property type="project" value="UniProtKB-EC"/>
</dbReference>
<dbReference type="NCBIfam" id="TIGR01214">
    <property type="entry name" value="rmlD"/>
    <property type="match status" value="1"/>
</dbReference>
<reference evidence="9 10" key="1">
    <citation type="submission" date="2019-03" db="EMBL/GenBank/DDBJ databases">
        <title>Paracraurococcus aquatilis NE82 genome sequence.</title>
        <authorList>
            <person name="Zhao Y."/>
            <person name="Du Z."/>
        </authorList>
    </citation>
    <scope>NUCLEOTIDE SEQUENCE [LARGE SCALE GENOMIC DNA]</scope>
    <source>
        <strain evidence="9 10">NE82</strain>
    </source>
</reference>
<evidence type="ECO:0000256" key="4">
    <source>
        <dbReference type="ARBA" id="ARBA00017099"/>
    </source>
</evidence>
<evidence type="ECO:0000313" key="10">
    <source>
        <dbReference type="Proteomes" id="UP000295023"/>
    </source>
</evidence>
<evidence type="ECO:0000313" key="9">
    <source>
        <dbReference type="EMBL" id="TCZ65535.1"/>
    </source>
</evidence>
<comment type="caution">
    <text evidence="9">The sequence shown here is derived from an EMBL/GenBank/DDBJ whole genome shotgun (WGS) entry which is preliminary data.</text>
</comment>
<dbReference type="UniPathway" id="UPA00124"/>
<protein>
    <recommendedName>
        <fullName evidence="4 6">dTDP-4-dehydrorhamnose reductase</fullName>
        <ecNumber evidence="3 6">1.1.1.133</ecNumber>
    </recommendedName>
</protein>
<dbReference type="Gene3D" id="3.90.25.10">
    <property type="entry name" value="UDP-galactose 4-epimerase, domain 1"/>
    <property type="match status" value="1"/>
</dbReference>
<dbReference type="InterPro" id="IPR005913">
    <property type="entry name" value="dTDP_dehydrorham_reduct"/>
</dbReference>
<keyword evidence="6" id="KW-0521">NADP</keyword>
<keyword evidence="10" id="KW-1185">Reference proteome</keyword>
<accession>A0A4R4DUH3</accession>
<evidence type="ECO:0000256" key="5">
    <source>
        <dbReference type="ARBA" id="ARBA00048200"/>
    </source>
</evidence>
<dbReference type="RefSeq" id="WP_132285192.1">
    <property type="nucleotide sequence ID" value="NZ_SKBM01000003.1"/>
</dbReference>
<dbReference type="EC" id="1.1.1.133" evidence="3 6"/>